<evidence type="ECO:0000259" key="2">
    <source>
        <dbReference type="PROSITE" id="PS50104"/>
    </source>
</evidence>
<evidence type="ECO:0000313" key="4">
    <source>
        <dbReference type="Proteomes" id="UP001229421"/>
    </source>
</evidence>
<keyword evidence="1" id="KW-0520">NAD</keyword>
<keyword evidence="4" id="KW-1185">Reference proteome</keyword>
<evidence type="ECO:0000256" key="1">
    <source>
        <dbReference type="ARBA" id="ARBA00023027"/>
    </source>
</evidence>
<dbReference type="FunFam" id="3.40.50.10140:FF:000007">
    <property type="entry name" value="Disease resistance protein (TIR-NBS-LRR class)"/>
    <property type="match status" value="1"/>
</dbReference>
<dbReference type="InterPro" id="IPR035897">
    <property type="entry name" value="Toll_tir_struct_dom_sf"/>
</dbReference>
<reference evidence="3" key="1">
    <citation type="journal article" date="2023" name="bioRxiv">
        <title>Improved chromosome-level genome assembly for marigold (Tagetes erecta).</title>
        <authorList>
            <person name="Jiang F."/>
            <person name="Yuan L."/>
            <person name="Wang S."/>
            <person name="Wang H."/>
            <person name="Xu D."/>
            <person name="Wang A."/>
            <person name="Fan W."/>
        </authorList>
    </citation>
    <scope>NUCLEOTIDE SEQUENCE</scope>
    <source>
        <strain evidence="3">WSJ</strain>
        <tissue evidence="3">Leaf</tissue>
    </source>
</reference>
<protein>
    <recommendedName>
        <fullName evidence="2">TIR domain-containing protein</fullName>
    </recommendedName>
</protein>
<dbReference type="PANTHER" id="PTHR32009:SF109">
    <property type="entry name" value="TOLL-INTERLEUKIN-RESISTANCE (TIR) DOMAIN FAMILY PROTEIN"/>
    <property type="match status" value="1"/>
</dbReference>
<dbReference type="AlphaFoldDB" id="A0AAD8NH95"/>
<dbReference type="Proteomes" id="UP001229421">
    <property type="component" value="Unassembled WGS sequence"/>
</dbReference>
<dbReference type="SUPFAM" id="SSF52200">
    <property type="entry name" value="Toll/Interleukin receptor TIR domain"/>
    <property type="match status" value="1"/>
</dbReference>
<dbReference type="InterPro" id="IPR000157">
    <property type="entry name" value="TIR_dom"/>
</dbReference>
<accession>A0AAD8NH95</accession>
<gene>
    <name evidence="3" type="ORF">QVD17_31678</name>
</gene>
<dbReference type="PROSITE" id="PS50104">
    <property type="entry name" value="TIR"/>
    <property type="match status" value="1"/>
</dbReference>
<dbReference type="SMART" id="SM00255">
    <property type="entry name" value="TIR"/>
    <property type="match status" value="1"/>
</dbReference>
<dbReference type="EMBL" id="JAUHHV010000008">
    <property type="protein sequence ID" value="KAK1415890.1"/>
    <property type="molecule type" value="Genomic_DNA"/>
</dbReference>
<evidence type="ECO:0000313" key="3">
    <source>
        <dbReference type="EMBL" id="KAK1415890.1"/>
    </source>
</evidence>
<organism evidence="3 4">
    <name type="scientific">Tagetes erecta</name>
    <name type="common">African marigold</name>
    <dbReference type="NCBI Taxonomy" id="13708"/>
    <lineage>
        <taxon>Eukaryota</taxon>
        <taxon>Viridiplantae</taxon>
        <taxon>Streptophyta</taxon>
        <taxon>Embryophyta</taxon>
        <taxon>Tracheophyta</taxon>
        <taxon>Spermatophyta</taxon>
        <taxon>Magnoliopsida</taxon>
        <taxon>eudicotyledons</taxon>
        <taxon>Gunneridae</taxon>
        <taxon>Pentapetalae</taxon>
        <taxon>asterids</taxon>
        <taxon>campanulids</taxon>
        <taxon>Asterales</taxon>
        <taxon>Asteraceae</taxon>
        <taxon>Asteroideae</taxon>
        <taxon>Heliantheae alliance</taxon>
        <taxon>Tageteae</taxon>
        <taxon>Tagetes</taxon>
    </lineage>
</organism>
<sequence length="236" mass="26811">MASSSSSSHFVPVSVSKSWTYEVFLSFRGEDTRKGFVGHLYTALEQAGIYTYKDDITLDRGASIAPALLNAIEQSRIAVIVFSENYADSSWCLDELAHIIKCMDEKKQIVMPVFYDMDPSDVKKLRKNYGKAFDEKHELENKHRVELWKEALKKASTISRWVIKDFANGPNDLNWRCLSSTSSSFAGRAVVVNVSVYKPLPLSLLNRWRMSYCRGGNVFSVVTQRENEAAKNQYVI</sequence>
<dbReference type="PANTHER" id="PTHR32009">
    <property type="entry name" value="TMV RESISTANCE PROTEIN N-LIKE"/>
    <property type="match status" value="1"/>
</dbReference>
<dbReference type="GO" id="GO:0007165">
    <property type="term" value="P:signal transduction"/>
    <property type="evidence" value="ECO:0007669"/>
    <property type="project" value="InterPro"/>
</dbReference>
<feature type="domain" description="TIR" evidence="2">
    <location>
        <begin position="19"/>
        <end position="156"/>
    </location>
</feature>
<dbReference type="Gene3D" id="3.40.50.10140">
    <property type="entry name" value="Toll/interleukin-1 receptor homology (TIR) domain"/>
    <property type="match status" value="1"/>
</dbReference>
<proteinExistence type="predicted"/>
<name>A0AAD8NH95_TARER</name>
<dbReference type="Pfam" id="PF01582">
    <property type="entry name" value="TIR"/>
    <property type="match status" value="1"/>
</dbReference>
<comment type="caution">
    <text evidence="3">The sequence shown here is derived from an EMBL/GenBank/DDBJ whole genome shotgun (WGS) entry which is preliminary data.</text>
</comment>